<reference evidence="1" key="2">
    <citation type="journal article" date="2021" name="PeerJ">
        <title>Extensive microbial diversity within the chicken gut microbiome revealed by metagenomics and culture.</title>
        <authorList>
            <person name="Gilroy R."/>
            <person name="Ravi A."/>
            <person name="Getino M."/>
            <person name="Pursley I."/>
            <person name="Horton D.L."/>
            <person name="Alikhan N.F."/>
            <person name="Baker D."/>
            <person name="Gharbi K."/>
            <person name="Hall N."/>
            <person name="Watson M."/>
            <person name="Adriaenssens E.M."/>
            <person name="Foster-Nyarko E."/>
            <person name="Jarju S."/>
            <person name="Secka A."/>
            <person name="Antonio M."/>
            <person name="Oren A."/>
            <person name="Chaudhuri R.R."/>
            <person name="La Ragione R."/>
            <person name="Hildebrand F."/>
            <person name="Pallen M.J."/>
        </authorList>
    </citation>
    <scope>NUCLEOTIDE SEQUENCE</scope>
    <source>
        <strain evidence="1">2889</strain>
    </source>
</reference>
<organism evidence="1 2">
    <name type="scientific">Candidatus Pullibacteroides excrementavium</name>
    <dbReference type="NCBI Taxonomy" id="2840905"/>
    <lineage>
        <taxon>Bacteria</taxon>
        <taxon>Pseudomonadati</taxon>
        <taxon>Bacteroidota</taxon>
        <taxon>Bacteroidia</taxon>
        <taxon>Bacteroidales</taxon>
        <taxon>Candidatus Pullibacteroides</taxon>
    </lineage>
</organism>
<gene>
    <name evidence="1" type="ORF">IAB08_06530</name>
</gene>
<dbReference type="EMBL" id="JADIMZ010000100">
    <property type="protein sequence ID" value="MBO8432930.1"/>
    <property type="molecule type" value="Genomic_DNA"/>
</dbReference>
<dbReference type="AlphaFoldDB" id="A0A9D9DTY9"/>
<reference evidence="1" key="1">
    <citation type="submission" date="2020-10" db="EMBL/GenBank/DDBJ databases">
        <authorList>
            <person name="Gilroy R."/>
        </authorList>
    </citation>
    <scope>NUCLEOTIDE SEQUENCE</scope>
    <source>
        <strain evidence="1">2889</strain>
    </source>
</reference>
<dbReference type="Proteomes" id="UP000823612">
    <property type="component" value="Unassembled WGS sequence"/>
</dbReference>
<accession>A0A9D9DTY9</accession>
<comment type="caution">
    <text evidence="1">The sequence shown here is derived from an EMBL/GenBank/DDBJ whole genome shotgun (WGS) entry which is preliminary data.</text>
</comment>
<evidence type="ECO:0000313" key="2">
    <source>
        <dbReference type="Proteomes" id="UP000823612"/>
    </source>
</evidence>
<name>A0A9D9DTY9_9BACT</name>
<evidence type="ECO:0000313" key="1">
    <source>
        <dbReference type="EMBL" id="MBO8432930.1"/>
    </source>
</evidence>
<sequence length="145" mass="16735">MLTIICITILAYWILGKDVKRLLAKVKNVDWRARFQKMMDKMRPYALKVGRTAARPLVQFYYVMADERTTLLDRVLIYAAILYTISPVSLLPAAVYKLLGVLDEGVAVVYVYRKVKDKITPEIKAKAESKLDEWFGIEYTLIEGR</sequence>
<protein>
    <submittedName>
        <fullName evidence="1">DUF1232 domain-containing protein</fullName>
    </submittedName>
</protein>
<proteinExistence type="predicted"/>